<dbReference type="PANTHER" id="PTHR36436:SF6">
    <property type="entry name" value="SLL5081 PROTEIN"/>
    <property type="match status" value="1"/>
</dbReference>
<reference evidence="2" key="1">
    <citation type="submission" date="2016-10" db="EMBL/GenBank/DDBJ databases">
        <authorList>
            <person name="Varghese N."/>
            <person name="Submissions S."/>
        </authorList>
    </citation>
    <scope>NUCLEOTIDE SEQUENCE [LARGE SCALE GENOMIC DNA]</scope>
    <source>
        <strain evidence="2">DSM 46732</strain>
    </source>
</reference>
<organism evidence="1 2">
    <name type="scientific">Actinopolyspora xinjiangensis</name>
    <dbReference type="NCBI Taxonomy" id="405564"/>
    <lineage>
        <taxon>Bacteria</taxon>
        <taxon>Bacillati</taxon>
        <taxon>Actinomycetota</taxon>
        <taxon>Actinomycetes</taxon>
        <taxon>Actinopolysporales</taxon>
        <taxon>Actinopolysporaceae</taxon>
        <taxon>Actinopolyspora</taxon>
    </lineage>
</organism>
<keyword evidence="2" id="KW-1185">Reference proteome</keyword>
<evidence type="ECO:0000313" key="2">
    <source>
        <dbReference type="Proteomes" id="UP000199497"/>
    </source>
</evidence>
<dbReference type="Proteomes" id="UP000199497">
    <property type="component" value="Unassembled WGS sequence"/>
</dbReference>
<dbReference type="InterPro" id="IPR015315">
    <property type="entry name" value="DUF1963"/>
</dbReference>
<dbReference type="InterPro" id="IPR035948">
    <property type="entry name" value="YwqG-like_sf"/>
</dbReference>
<evidence type="ECO:0000313" key="1">
    <source>
        <dbReference type="EMBL" id="SDP73681.1"/>
    </source>
</evidence>
<dbReference type="Gene3D" id="2.30.320.10">
    <property type="entry name" value="YwqG-like"/>
    <property type="match status" value="1"/>
</dbReference>
<dbReference type="Pfam" id="PF09234">
    <property type="entry name" value="DUF1963"/>
    <property type="match status" value="1"/>
</dbReference>
<dbReference type="STRING" id="405564.SAMN04487905_10819"/>
<gene>
    <name evidence="1" type="ORF">SAMN04487905_10819</name>
</gene>
<dbReference type="OrthoDB" id="4775619at2"/>
<accession>A0A1H0V5Q9</accession>
<dbReference type="SUPFAM" id="SSF103032">
    <property type="entry name" value="Hypothetical protein YwqG"/>
    <property type="match status" value="1"/>
</dbReference>
<dbReference type="PANTHER" id="PTHR36436">
    <property type="entry name" value="SLL5081 PROTEIN"/>
    <property type="match status" value="1"/>
</dbReference>
<dbReference type="AlphaFoldDB" id="A0A1H0V5Q9"/>
<protein>
    <submittedName>
        <fullName evidence="1">Uncharacterized protein YwqG</fullName>
    </submittedName>
</protein>
<proteinExistence type="predicted"/>
<sequence length="215" mass="23988">MAVGGKNHAEVRFGGDALLPPDTTWPHHESRPLEPLAVLDLAAVAPLNPELPPPRHGVFNLFYIENLLSSDSVAAGEYESCRVVLADPETAARKHSPRSVQRHRERALYGRESFTIPDFEDVVYELTDLPDTTAETYDVLGEAETEPRHRIGGWPNLVRNPVLDDSGEVHLPAQLDSEERMKWRWGDSGSLHFLAEGMDLKAGEFGRVRLETQCC</sequence>
<name>A0A1H0V5Q9_9ACTN</name>
<dbReference type="EMBL" id="FNJR01000008">
    <property type="protein sequence ID" value="SDP73681.1"/>
    <property type="molecule type" value="Genomic_DNA"/>
</dbReference>
<dbReference type="RefSeq" id="WP_092602106.1">
    <property type="nucleotide sequence ID" value="NZ_FNJR01000008.1"/>
</dbReference>